<protein>
    <submittedName>
        <fullName evidence="1">Uncharacterized protein</fullName>
    </submittedName>
</protein>
<gene>
    <name evidence="1" type="ORF">M9H77_25571</name>
</gene>
<evidence type="ECO:0000313" key="2">
    <source>
        <dbReference type="Proteomes" id="UP001060085"/>
    </source>
</evidence>
<sequence>MDQNGAIPRGHGWPLTQQEAAPALNERISSSEMAWGKVKGSAADAVSCNTGNWHRCCNKKIIPRNSQASAKATLPTREVSLLKEEVLFYLLFTGSGSSGKAEVKLNDNVLRGGALISLQYDPIKQVLFRHAKPRANMFFSFCSFVCSVFFSSNCAKHFDDVGKAIASEVIINTLCALIIHVLLSVCYT</sequence>
<dbReference type="Proteomes" id="UP001060085">
    <property type="component" value="Linkage Group LG06"/>
</dbReference>
<dbReference type="EMBL" id="CM044706">
    <property type="protein sequence ID" value="KAI5656778.1"/>
    <property type="molecule type" value="Genomic_DNA"/>
</dbReference>
<keyword evidence="2" id="KW-1185">Reference proteome</keyword>
<accession>A0ACC0A9V2</accession>
<comment type="caution">
    <text evidence="1">The sequence shown here is derived from an EMBL/GenBank/DDBJ whole genome shotgun (WGS) entry which is preliminary data.</text>
</comment>
<evidence type="ECO:0000313" key="1">
    <source>
        <dbReference type="EMBL" id="KAI5656778.1"/>
    </source>
</evidence>
<organism evidence="1 2">
    <name type="scientific">Catharanthus roseus</name>
    <name type="common">Madagascar periwinkle</name>
    <name type="synonym">Vinca rosea</name>
    <dbReference type="NCBI Taxonomy" id="4058"/>
    <lineage>
        <taxon>Eukaryota</taxon>
        <taxon>Viridiplantae</taxon>
        <taxon>Streptophyta</taxon>
        <taxon>Embryophyta</taxon>
        <taxon>Tracheophyta</taxon>
        <taxon>Spermatophyta</taxon>
        <taxon>Magnoliopsida</taxon>
        <taxon>eudicotyledons</taxon>
        <taxon>Gunneridae</taxon>
        <taxon>Pentapetalae</taxon>
        <taxon>asterids</taxon>
        <taxon>lamiids</taxon>
        <taxon>Gentianales</taxon>
        <taxon>Apocynaceae</taxon>
        <taxon>Rauvolfioideae</taxon>
        <taxon>Vinceae</taxon>
        <taxon>Catharanthinae</taxon>
        <taxon>Catharanthus</taxon>
    </lineage>
</organism>
<proteinExistence type="predicted"/>
<name>A0ACC0A9V2_CATRO</name>
<reference evidence="2" key="1">
    <citation type="journal article" date="2023" name="Nat. Plants">
        <title>Single-cell RNA sequencing provides a high-resolution roadmap for understanding the multicellular compartmentation of specialized metabolism.</title>
        <authorList>
            <person name="Sun S."/>
            <person name="Shen X."/>
            <person name="Li Y."/>
            <person name="Li Y."/>
            <person name="Wang S."/>
            <person name="Li R."/>
            <person name="Zhang H."/>
            <person name="Shen G."/>
            <person name="Guo B."/>
            <person name="Wei J."/>
            <person name="Xu J."/>
            <person name="St-Pierre B."/>
            <person name="Chen S."/>
            <person name="Sun C."/>
        </authorList>
    </citation>
    <scope>NUCLEOTIDE SEQUENCE [LARGE SCALE GENOMIC DNA]</scope>
</reference>